<evidence type="ECO:0000256" key="3">
    <source>
        <dbReference type="ARBA" id="ARBA00023125"/>
    </source>
</evidence>
<feature type="domain" description="Tyr recombinase" evidence="5">
    <location>
        <begin position="98"/>
        <end position="273"/>
    </location>
</feature>
<proteinExistence type="inferred from homology"/>
<evidence type="ECO:0000259" key="5">
    <source>
        <dbReference type="PROSITE" id="PS51898"/>
    </source>
</evidence>
<dbReference type="GO" id="GO:0015074">
    <property type="term" value="P:DNA integration"/>
    <property type="evidence" value="ECO:0007669"/>
    <property type="project" value="UniProtKB-KW"/>
</dbReference>
<gene>
    <name evidence="7" type="ORF">LCGC14_1783100</name>
</gene>
<dbReference type="InterPro" id="IPR050090">
    <property type="entry name" value="Tyrosine_recombinase_XerCD"/>
</dbReference>
<evidence type="ECO:0000256" key="2">
    <source>
        <dbReference type="ARBA" id="ARBA00022908"/>
    </source>
</evidence>
<dbReference type="InterPro" id="IPR013762">
    <property type="entry name" value="Integrase-like_cat_sf"/>
</dbReference>
<dbReference type="Pfam" id="PF00589">
    <property type="entry name" value="Phage_integrase"/>
    <property type="match status" value="1"/>
</dbReference>
<dbReference type="Gene3D" id="1.10.150.130">
    <property type="match status" value="1"/>
</dbReference>
<accession>A0A0F9GUX0</accession>
<dbReference type="GO" id="GO:0003677">
    <property type="term" value="F:DNA binding"/>
    <property type="evidence" value="ECO:0007669"/>
    <property type="project" value="UniProtKB-KW"/>
</dbReference>
<comment type="caution">
    <text evidence="7">The sequence shown here is derived from an EMBL/GenBank/DDBJ whole genome shotgun (WGS) entry which is preliminary data.</text>
</comment>
<sequence length="281" mass="32801">MGIIKERMKQDMEIRGLSENTQEAYLNCIKQFVKYFMTSPDQLTLEDIHTYQVFLIRDRKVAGNTFNQHISALKFLYGVTLKQKLNFTLIPFHKRSIKLPVVLSREEVVELYKAVSYLKHKAMILTLYSTGIRVSELLHLKVADIDSKRMQIRIEQGKGRKDRYVRLSEKLLEKLRLYWSSEKRKPKTWLFPGYRDIAPLCSSSVEKMVQKARENACIQKHVTPHTMRHSCATHMLEAGEDLRKIQLMLGHRSLRTTAKYLHVASNYIATTNNTLDTLDLD</sequence>
<dbReference type="AlphaFoldDB" id="A0A0F9GUX0"/>
<keyword evidence="2" id="KW-0229">DNA integration</keyword>
<evidence type="ECO:0000259" key="6">
    <source>
        <dbReference type="PROSITE" id="PS51900"/>
    </source>
</evidence>
<dbReference type="EMBL" id="LAZR01016896">
    <property type="protein sequence ID" value="KKM02569.1"/>
    <property type="molecule type" value="Genomic_DNA"/>
</dbReference>
<keyword evidence="3" id="KW-0238">DNA-binding</keyword>
<dbReference type="InterPro" id="IPR044068">
    <property type="entry name" value="CB"/>
</dbReference>
<reference evidence="7" key="1">
    <citation type="journal article" date="2015" name="Nature">
        <title>Complex archaea that bridge the gap between prokaryotes and eukaryotes.</title>
        <authorList>
            <person name="Spang A."/>
            <person name="Saw J.H."/>
            <person name="Jorgensen S.L."/>
            <person name="Zaremba-Niedzwiedzka K."/>
            <person name="Martijn J."/>
            <person name="Lind A.E."/>
            <person name="van Eijk R."/>
            <person name="Schleper C."/>
            <person name="Guy L."/>
            <person name="Ettema T.J."/>
        </authorList>
    </citation>
    <scope>NUCLEOTIDE SEQUENCE</scope>
</reference>
<dbReference type="Pfam" id="PF13495">
    <property type="entry name" value="Phage_int_SAM_4"/>
    <property type="match status" value="1"/>
</dbReference>
<evidence type="ECO:0008006" key="8">
    <source>
        <dbReference type="Google" id="ProtNLM"/>
    </source>
</evidence>
<dbReference type="PROSITE" id="PS51900">
    <property type="entry name" value="CB"/>
    <property type="match status" value="1"/>
</dbReference>
<dbReference type="PROSITE" id="PS51898">
    <property type="entry name" value="TYR_RECOMBINASE"/>
    <property type="match status" value="1"/>
</dbReference>
<evidence type="ECO:0000313" key="7">
    <source>
        <dbReference type="EMBL" id="KKM02569.1"/>
    </source>
</evidence>
<dbReference type="SUPFAM" id="SSF56349">
    <property type="entry name" value="DNA breaking-rejoining enzymes"/>
    <property type="match status" value="1"/>
</dbReference>
<name>A0A0F9GUX0_9ZZZZ</name>
<evidence type="ECO:0000256" key="4">
    <source>
        <dbReference type="ARBA" id="ARBA00023172"/>
    </source>
</evidence>
<dbReference type="PANTHER" id="PTHR30349:SF64">
    <property type="entry name" value="PROPHAGE INTEGRASE INTD-RELATED"/>
    <property type="match status" value="1"/>
</dbReference>
<dbReference type="Gene3D" id="1.10.443.10">
    <property type="entry name" value="Intergrase catalytic core"/>
    <property type="match status" value="1"/>
</dbReference>
<evidence type="ECO:0000256" key="1">
    <source>
        <dbReference type="ARBA" id="ARBA00008857"/>
    </source>
</evidence>
<comment type="similarity">
    <text evidence="1">Belongs to the 'phage' integrase family.</text>
</comment>
<organism evidence="7">
    <name type="scientific">marine sediment metagenome</name>
    <dbReference type="NCBI Taxonomy" id="412755"/>
    <lineage>
        <taxon>unclassified sequences</taxon>
        <taxon>metagenomes</taxon>
        <taxon>ecological metagenomes</taxon>
    </lineage>
</organism>
<dbReference type="PANTHER" id="PTHR30349">
    <property type="entry name" value="PHAGE INTEGRASE-RELATED"/>
    <property type="match status" value="1"/>
</dbReference>
<dbReference type="GO" id="GO:0006310">
    <property type="term" value="P:DNA recombination"/>
    <property type="evidence" value="ECO:0007669"/>
    <property type="project" value="UniProtKB-KW"/>
</dbReference>
<dbReference type="InterPro" id="IPR002104">
    <property type="entry name" value="Integrase_catalytic"/>
</dbReference>
<dbReference type="InterPro" id="IPR010998">
    <property type="entry name" value="Integrase_recombinase_N"/>
</dbReference>
<feature type="domain" description="Core-binding (CB)" evidence="6">
    <location>
        <begin position="1"/>
        <end position="81"/>
    </location>
</feature>
<keyword evidence="4" id="KW-0233">DNA recombination</keyword>
<protein>
    <recommendedName>
        <fullName evidence="8">Integrase</fullName>
    </recommendedName>
</protein>
<dbReference type="InterPro" id="IPR004107">
    <property type="entry name" value="Integrase_SAM-like_N"/>
</dbReference>
<dbReference type="InterPro" id="IPR011010">
    <property type="entry name" value="DNA_brk_join_enz"/>
</dbReference>